<dbReference type="EMBL" id="ARPM03000202">
    <property type="protein sequence ID" value="ETZ04411.1"/>
    <property type="molecule type" value="Genomic_DNA"/>
</dbReference>
<evidence type="ECO:0000313" key="5">
    <source>
        <dbReference type="EMBL" id="ETZ04496.1"/>
    </source>
</evidence>
<sequence>MKTIHLICAARPNFMKIAPLYHALKNEPWCVPEIVHTGQHYDYQMSQSFFDDFGLPSANHYLGGGSGTHAEQTAQTMIAYEKLCLEKSRPDLVVVVGDVNATLACSIAAKKIHLPVAHLEAGLRSFDRTMPEEINRVVTDSISDCFWTTSEDADENLKKEGINPEHIYLVGNIMIDTYCMMKEKIEKSDAYKTFGLKKKEYIILTLHRPVNVDVKETLESILNTVEQIDLPIIFPVHPRTRKNLDVIHPLPQNITLCEPLGYVDFMSLVSNSSSVISDSGGIQEETTYLGIPCFTMRNTTERPITVTMGSNQLVSVDNLLEKIKHPQTGSIPPLWDGKAAGRIKQVLKSAL</sequence>
<proteinExistence type="inferred from homology"/>
<dbReference type="Pfam" id="PF02350">
    <property type="entry name" value="Epimerase_2"/>
    <property type="match status" value="1"/>
</dbReference>
<organism evidence="3 6">
    <name type="scientific">Holospora undulata HU1</name>
    <dbReference type="NCBI Taxonomy" id="1321371"/>
    <lineage>
        <taxon>Bacteria</taxon>
        <taxon>Pseudomonadati</taxon>
        <taxon>Pseudomonadota</taxon>
        <taxon>Alphaproteobacteria</taxon>
        <taxon>Holosporales</taxon>
        <taxon>Holosporaceae</taxon>
        <taxon>Holospora</taxon>
    </lineage>
</organism>
<dbReference type="SUPFAM" id="SSF53756">
    <property type="entry name" value="UDP-Glycosyltransferase/glycogen phosphorylase"/>
    <property type="match status" value="1"/>
</dbReference>
<name>A0A061JFL4_9PROT</name>
<dbReference type="PANTHER" id="PTHR43174">
    <property type="entry name" value="UDP-N-ACETYLGLUCOSAMINE 2-EPIMERASE"/>
    <property type="match status" value="1"/>
</dbReference>
<protein>
    <recommendedName>
        <fullName evidence="2">UDP-N-acetylglucosamine 2-epimerase domain-containing protein</fullName>
    </recommendedName>
</protein>
<dbReference type="Gene3D" id="3.40.50.2000">
    <property type="entry name" value="Glycogen Phosphorylase B"/>
    <property type="match status" value="2"/>
</dbReference>
<dbReference type="CDD" id="cd03786">
    <property type="entry name" value="GTB_UDP-GlcNAc_2-Epimerase"/>
    <property type="match status" value="1"/>
</dbReference>
<dbReference type="GO" id="GO:0016853">
    <property type="term" value="F:isomerase activity"/>
    <property type="evidence" value="ECO:0007669"/>
    <property type="project" value="UniProtKB-KW"/>
</dbReference>
<dbReference type="AlphaFoldDB" id="A0A061JFL4"/>
<evidence type="ECO:0000313" key="6">
    <source>
        <dbReference type="Proteomes" id="UP000026922"/>
    </source>
</evidence>
<comment type="caution">
    <text evidence="3">The sequence shown here is derived from an EMBL/GenBank/DDBJ whole genome shotgun (WGS) entry which is preliminary data.</text>
</comment>
<evidence type="ECO:0000256" key="1">
    <source>
        <dbReference type="RuleBase" id="RU003513"/>
    </source>
</evidence>
<keyword evidence="6" id="KW-1185">Reference proteome</keyword>
<dbReference type="RefSeq" id="WP_006294522.1">
    <property type="nucleotide sequence ID" value="NZ_ARPM03000192.1"/>
</dbReference>
<accession>A0A061JFL4</accession>
<dbReference type="InterPro" id="IPR029767">
    <property type="entry name" value="WecB-like"/>
</dbReference>
<dbReference type="NCBIfam" id="TIGR00236">
    <property type="entry name" value="wecB"/>
    <property type="match status" value="1"/>
</dbReference>
<feature type="domain" description="UDP-N-acetylglucosamine 2-epimerase" evidence="2">
    <location>
        <begin position="23"/>
        <end position="348"/>
    </location>
</feature>
<evidence type="ECO:0000313" key="4">
    <source>
        <dbReference type="EMBL" id="ETZ04461.1"/>
    </source>
</evidence>
<evidence type="ECO:0000259" key="2">
    <source>
        <dbReference type="Pfam" id="PF02350"/>
    </source>
</evidence>
<dbReference type="EMBL" id="ARPM03000192">
    <property type="protein sequence ID" value="ETZ04496.1"/>
    <property type="molecule type" value="Genomic_DNA"/>
</dbReference>
<comment type="similarity">
    <text evidence="1">Belongs to the UDP-N-acetylglucosamine 2-epimerase family.</text>
</comment>
<dbReference type="PANTHER" id="PTHR43174:SF1">
    <property type="entry name" value="UDP-N-ACETYLGLUCOSAMINE 2-EPIMERASE"/>
    <property type="match status" value="1"/>
</dbReference>
<keyword evidence="1" id="KW-0413">Isomerase</keyword>
<dbReference type="Proteomes" id="UP000026922">
    <property type="component" value="Unassembled WGS sequence"/>
</dbReference>
<dbReference type="InterPro" id="IPR003331">
    <property type="entry name" value="UDP_GlcNAc_Epimerase_2_dom"/>
</dbReference>
<gene>
    <name evidence="5" type="ORF">K737_301112</name>
    <name evidence="4" type="ORF">K737_301119</name>
    <name evidence="3" type="ORF">K737_301248</name>
</gene>
<dbReference type="EMBL" id="ARPM03000193">
    <property type="protein sequence ID" value="ETZ04461.1"/>
    <property type="molecule type" value="Genomic_DNA"/>
</dbReference>
<evidence type="ECO:0000313" key="3">
    <source>
        <dbReference type="EMBL" id="ETZ04411.1"/>
    </source>
</evidence>
<reference evidence="3 6" key="1">
    <citation type="journal article" date="2013" name="Genome Announc.">
        <title>Draft Genome Sequence of Holospora undulata Strain HU1, a Micronucleus-Specific Symbiont of the Ciliate Paramecium caudatum.</title>
        <authorList>
            <person name="Dohra H."/>
            <person name="Suzuki H."/>
            <person name="Suzuki T."/>
            <person name="Tanaka K."/>
            <person name="Fujishima M."/>
        </authorList>
    </citation>
    <scope>NUCLEOTIDE SEQUENCE [LARGE SCALE GENOMIC DNA]</scope>
    <source>
        <strain evidence="3 6">HU1</strain>
    </source>
</reference>